<proteinExistence type="predicted"/>
<dbReference type="EMBL" id="DSIY01000115">
    <property type="protein sequence ID" value="HEG90769.1"/>
    <property type="molecule type" value="Genomic_DNA"/>
</dbReference>
<dbReference type="AlphaFoldDB" id="A0A831TET0"/>
<name>A0A831TET0_9BACT</name>
<dbReference type="InterPro" id="IPR011042">
    <property type="entry name" value="6-blade_b-propeller_TolB-like"/>
</dbReference>
<protein>
    <submittedName>
        <fullName evidence="1">Uncharacterized protein</fullName>
    </submittedName>
</protein>
<dbReference type="NCBIfam" id="TIGR04275">
    <property type="entry name" value="beta_prop_Msarc"/>
    <property type="match status" value="3"/>
</dbReference>
<comment type="caution">
    <text evidence="1">The sequence shown here is derived from an EMBL/GenBank/DDBJ whole genome shotgun (WGS) entry which is preliminary data.</text>
</comment>
<dbReference type="SUPFAM" id="SSF69304">
    <property type="entry name" value="Tricorn protease N-terminal domain"/>
    <property type="match status" value="1"/>
</dbReference>
<gene>
    <name evidence="1" type="ORF">ENP34_04915</name>
</gene>
<dbReference type="InterPro" id="IPR027618">
    <property type="entry name" value="Beta_prop_Msarc"/>
</dbReference>
<reference evidence="1" key="1">
    <citation type="journal article" date="2020" name="mSystems">
        <title>Genome- and Community-Level Interaction Insights into Carbon Utilization and Element Cycling Functions of Hydrothermarchaeota in Hydrothermal Sediment.</title>
        <authorList>
            <person name="Zhou Z."/>
            <person name="Liu Y."/>
            <person name="Xu W."/>
            <person name="Pan J."/>
            <person name="Luo Z.H."/>
            <person name="Li M."/>
        </authorList>
    </citation>
    <scope>NUCLEOTIDE SEQUENCE [LARGE SCALE GENOMIC DNA]</scope>
    <source>
        <strain evidence="1">SpSt-210</strain>
    </source>
</reference>
<sequence>MIGPELCGPEESVRLRRIAEILFLITVAAVLQPASFASATSTPLPYRLEPAMTSSVGFQQRNLVASGSILVWEDHRSGTPEIYAYDLDDGREFRPDRSPGTRQEPAISGTTIIWVSGADPKQRRIVGIDLSQGTPLIVTRQPGEVREPVIDGDLVAWREQRNGHWDIFARRLESEQVIQITNDQENQAHPSVSRDTVVWQDFRDGDWDIYAWDARNNRVTPVTSTPEDEVDPVISGDWIVFRRLLRSGGPPQLVLHHRPSGEERILVEDHLVGKAAMQGNLVVWEDWRSGLPDVYAYDIEHQQEFAVARTQQAVMPCVSDALIGWISQMASGQGRVQALSIVQRLPTDPQEPPAVPSAERVYFPETQHFISAGFKAFWQANGGERIFGYPLTEEFSITDPNTGEQVVVQYFERARFEYRASAPEGQRITLGRLGVELTSDRAFQPVPPFESTAERRYFPETGHSLAFGFKEFWESHGGVEIFGYPISEEFTENGRTVQYFERARFEYNPNAQDDDSQVLLGLLGREALQRMDWLPRPPIDTTLLTK</sequence>
<dbReference type="Gene3D" id="2.120.10.30">
    <property type="entry name" value="TolB, C-terminal domain"/>
    <property type="match status" value="1"/>
</dbReference>
<accession>A0A831TET0</accession>
<evidence type="ECO:0000313" key="1">
    <source>
        <dbReference type="EMBL" id="HEG90769.1"/>
    </source>
</evidence>
<dbReference type="PANTHER" id="PTHR36842">
    <property type="entry name" value="PROTEIN TOLB HOMOLOG"/>
    <property type="match status" value="1"/>
</dbReference>
<organism evidence="1">
    <name type="scientific">Thermorudis peleae</name>
    <dbReference type="NCBI Taxonomy" id="1382356"/>
    <lineage>
        <taxon>Bacteria</taxon>
        <taxon>Pseudomonadati</taxon>
        <taxon>Thermomicrobiota</taxon>
        <taxon>Thermomicrobia</taxon>
        <taxon>Thermomicrobia incertae sedis</taxon>
        <taxon>Thermorudis</taxon>
    </lineage>
</organism>
<dbReference type="PANTHER" id="PTHR36842:SF1">
    <property type="entry name" value="PROTEIN TOLB"/>
    <property type="match status" value="1"/>
</dbReference>